<keyword evidence="5" id="KW-1185">Reference proteome</keyword>
<gene>
    <name evidence="4" type="ORF">WJM97_02870</name>
</gene>
<dbReference type="Pfam" id="PF00395">
    <property type="entry name" value="SLH"/>
    <property type="match status" value="1"/>
</dbReference>
<evidence type="ECO:0000256" key="1">
    <source>
        <dbReference type="SAM" id="MobiDB-lite"/>
    </source>
</evidence>
<organism evidence="4 5">
    <name type="scientific">Okeanomitos corallinicola TIOX110</name>
    <dbReference type="NCBI Taxonomy" id="3133117"/>
    <lineage>
        <taxon>Bacteria</taxon>
        <taxon>Bacillati</taxon>
        <taxon>Cyanobacteriota</taxon>
        <taxon>Cyanophyceae</taxon>
        <taxon>Nostocales</taxon>
        <taxon>Aphanizomenonaceae</taxon>
        <taxon>Okeanomitos</taxon>
    </lineage>
</organism>
<feature type="compositionally biased region" description="Polar residues" evidence="1">
    <location>
        <begin position="98"/>
        <end position="109"/>
    </location>
</feature>
<evidence type="ECO:0000256" key="2">
    <source>
        <dbReference type="SAM" id="SignalP"/>
    </source>
</evidence>
<dbReference type="RefSeq" id="WP_353931546.1">
    <property type="nucleotide sequence ID" value="NZ_CP150886.1"/>
</dbReference>
<dbReference type="InterPro" id="IPR055890">
    <property type="entry name" value="DUF7467"/>
</dbReference>
<proteinExistence type="predicted"/>
<dbReference type="Pfam" id="PF24269">
    <property type="entry name" value="DUF7467"/>
    <property type="match status" value="2"/>
</dbReference>
<dbReference type="PROSITE" id="PS51272">
    <property type="entry name" value="SLH"/>
    <property type="match status" value="2"/>
</dbReference>
<dbReference type="EMBL" id="CP150886">
    <property type="protein sequence ID" value="WZB88639.1"/>
    <property type="molecule type" value="Genomic_DNA"/>
</dbReference>
<feature type="domain" description="SLH" evidence="3">
    <location>
        <begin position="318"/>
        <end position="381"/>
    </location>
</feature>
<evidence type="ECO:0000313" key="5">
    <source>
        <dbReference type="Proteomes" id="UP001483337"/>
    </source>
</evidence>
<reference evidence="4 5" key="1">
    <citation type="submission" date="2024-04" db="EMBL/GenBank/DDBJ databases">
        <title>Okeanomitos corallinicola gen. &amp; sp. nov. (Nostocales, Cyanobacteria), a new toxic marine heterocyst-forming cyanobacterium from a coral reef.</title>
        <authorList>
            <person name="Li H."/>
            <person name="Li R."/>
            <person name="Kang J."/>
            <person name="Hii K.S."/>
            <person name="Mohamed H.F."/>
            <person name="Xu X."/>
            <person name="Luo Z."/>
        </authorList>
    </citation>
    <scope>NUCLEOTIDE SEQUENCE [LARGE SCALE GENOMIC DNA]</scope>
    <source>
        <strain evidence="4 5">TIOX110</strain>
    </source>
</reference>
<evidence type="ECO:0000313" key="4">
    <source>
        <dbReference type="EMBL" id="WZB88639.1"/>
    </source>
</evidence>
<feature type="compositionally biased region" description="Basic residues" evidence="1">
    <location>
        <begin position="111"/>
        <end position="127"/>
    </location>
</feature>
<name>A0ABZ2UTB5_9CYAN</name>
<dbReference type="Proteomes" id="UP001483337">
    <property type="component" value="Chromosome"/>
</dbReference>
<feature type="domain" description="SLH" evidence="3">
    <location>
        <begin position="445"/>
        <end position="509"/>
    </location>
</feature>
<feature type="chain" id="PRO_5046213510" evidence="2">
    <location>
        <begin position="30"/>
        <end position="515"/>
    </location>
</feature>
<sequence>MTKASSRFKFLRYLVLCVGFVASPTSVIAQVAMLQPNELNDLPDSGLEPVEIQKLDNSDRTHPQSRELTFQFLVPDNTESTDIGTAIATKTDSEDDSFTVQSNTDRQIISKNKKSKKSNKKSKKSNKKSGQFNQKTKKFKKGKKFKKYCGQFFEGKVIKGSEFTATGNFSSATLIQVFDNEAAYLSGSSAVQTIEYSTTSNQVISSGDQIGSLTVKTTQTNKLTFQYLSTTDTNYTDIVLSNKQGYGAVTGIVDADGESYIVVSDGRRGKKCKKFKRVKQCKKGSNVFTQGNITGGGKFIETVDCSSDKLVQIFNDAPDYIFTDVRKSYWASRFIYRLSSLQIIQGFPDGDFQPETGITHAQFATIISKAFNVRRIRQATVIENISRDYWAYGNLQTAYSMGFIDVSSTTFNVEQQLTKLNVLTSIARGLGYTQVTSAKSIDEILSVFSDADSIPADDRVYIAALVEKGILVNYPNVNTLNLNQIISRAETCALVHQALVGLEKLESISSNYIAQ</sequence>
<feature type="signal peptide" evidence="2">
    <location>
        <begin position="1"/>
        <end position="29"/>
    </location>
</feature>
<dbReference type="InterPro" id="IPR001119">
    <property type="entry name" value="SLH_dom"/>
</dbReference>
<accession>A0ABZ2UTB5</accession>
<feature type="region of interest" description="Disordered" evidence="1">
    <location>
        <begin position="94"/>
        <end position="139"/>
    </location>
</feature>
<evidence type="ECO:0000259" key="3">
    <source>
        <dbReference type="PROSITE" id="PS51272"/>
    </source>
</evidence>
<keyword evidence="2" id="KW-0732">Signal</keyword>
<protein>
    <submittedName>
        <fullName evidence="4">S-layer homology domain-containing protein</fullName>
    </submittedName>
</protein>